<gene>
    <name evidence="1" type="ORF">ACEG43_35145</name>
</gene>
<proteinExistence type="predicted"/>
<dbReference type="Proteomes" id="UP001571476">
    <property type="component" value="Unassembled WGS sequence"/>
</dbReference>
<dbReference type="EMBL" id="JBGOSP010000024">
    <property type="protein sequence ID" value="MFA3841375.1"/>
    <property type="molecule type" value="Genomic_DNA"/>
</dbReference>
<evidence type="ECO:0000313" key="2">
    <source>
        <dbReference type="Proteomes" id="UP001571476"/>
    </source>
</evidence>
<keyword evidence="2" id="KW-1185">Reference proteome</keyword>
<sequence length="70" mass="7292">MPASVSLPRRRARDAVSVAGLGTVLTSRGDSVSGCKDGSGRIVVEWWRIRTAGPVGSRCVGAAHSTPNCR</sequence>
<protein>
    <submittedName>
        <fullName evidence="1">Uncharacterized protein</fullName>
    </submittedName>
</protein>
<accession>A0ABV4SSE1</accession>
<evidence type="ECO:0000313" key="1">
    <source>
        <dbReference type="EMBL" id="MFA3841375.1"/>
    </source>
</evidence>
<comment type="caution">
    <text evidence="1">The sequence shown here is derived from an EMBL/GenBank/DDBJ whole genome shotgun (WGS) entry which is preliminary data.</text>
</comment>
<reference evidence="1 2" key="1">
    <citation type="submission" date="2024-08" db="EMBL/GenBank/DDBJ databases">
        <title>Genome sequence of Streptomyces aureus CACIA-1.46HGO.</title>
        <authorList>
            <person name="Evangelista-Martinez Z."/>
        </authorList>
    </citation>
    <scope>NUCLEOTIDE SEQUENCE [LARGE SCALE GENOMIC DNA]</scope>
    <source>
        <strain evidence="1 2">CACIA-1.46HGO</strain>
    </source>
</reference>
<organism evidence="1 2">
    <name type="scientific">Streptomyces aureus</name>
    <dbReference type="NCBI Taxonomy" id="193461"/>
    <lineage>
        <taxon>Bacteria</taxon>
        <taxon>Bacillati</taxon>
        <taxon>Actinomycetota</taxon>
        <taxon>Actinomycetes</taxon>
        <taxon>Kitasatosporales</taxon>
        <taxon>Streptomycetaceae</taxon>
        <taxon>Streptomyces</taxon>
    </lineage>
</organism>
<name>A0ABV4SSE1_9ACTN</name>
<dbReference type="RefSeq" id="WP_372565604.1">
    <property type="nucleotide sequence ID" value="NZ_JBGOSP010000024.1"/>
</dbReference>